<dbReference type="WBParaSite" id="Hba_18601">
    <property type="protein sequence ID" value="Hba_18601"/>
    <property type="gene ID" value="Hba_18601"/>
</dbReference>
<reference evidence="3" key="1">
    <citation type="submission" date="2016-11" db="UniProtKB">
        <authorList>
            <consortium name="WormBaseParasite"/>
        </authorList>
    </citation>
    <scope>IDENTIFICATION</scope>
</reference>
<keyword evidence="2" id="KW-1185">Reference proteome</keyword>
<evidence type="ECO:0000313" key="2">
    <source>
        <dbReference type="Proteomes" id="UP000095283"/>
    </source>
</evidence>
<proteinExistence type="predicted"/>
<dbReference type="AlphaFoldDB" id="A0A1I7XLE6"/>
<evidence type="ECO:0000313" key="3">
    <source>
        <dbReference type="WBParaSite" id="Hba_18601"/>
    </source>
</evidence>
<dbReference type="PANTHER" id="PTHR33748">
    <property type="entry name" value="PROTEIN CBG04600"/>
    <property type="match status" value="1"/>
</dbReference>
<name>A0A1I7XLE6_HETBA</name>
<protein>
    <recommendedName>
        <fullName evidence="1">TPM domain-containing protein</fullName>
    </recommendedName>
</protein>
<dbReference type="InterPro" id="IPR007621">
    <property type="entry name" value="TPM_dom"/>
</dbReference>
<sequence>MLHASPSNSDTTRVDSPIVGYEASTRHMDDAFDHHIPIHAVGPSRPHIQPSKNVRMTMISRDEESVLFAAMKFANTVRRRQYRGQCEDDLLIFLSTKDKVVWTSVGKVTQRYLSTQMINSITISSETHFRNGEYTEGLQYMVDSYTSILNGEHLEVISNAVSKRARNPYSWMETKRARNPYSWMTEQGKRARNPYSWLAKEKGTKRSPRFAEDVLRQPRNPYSWMYSIFEKRTRNPYSWMNE</sequence>
<dbReference type="Proteomes" id="UP000095283">
    <property type="component" value="Unplaced"/>
</dbReference>
<evidence type="ECO:0000259" key="1">
    <source>
        <dbReference type="Pfam" id="PF04536"/>
    </source>
</evidence>
<dbReference type="Pfam" id="PF04536">
    <property type="entry name" value="TPM_phosphatase"/>
    <property type="match status" value="1"/>
</dbReference>
<dbReference type="Gene3D" id="3.10.310.50">
    <property type="match status" value="1"/>
</dbReference>
<feature type="domain" description="TPM" evidence="1">
    <location>
        <begin position="71"/>
        <end position="145"/>
    </location>
</feature>
<dbReference type="GO" id="GO:0016020">
    <property type="term" value="C:membrane"/>
    <property type="evidence" value="ECO:0007669"/>
    <property type="project" value="TreeGrafter"/>
</dbReference>
<organism evidence="2 3">
    <name type="scientific">Heterorhabditis bacteriophora</name>
    <name type="common">Entomopathogenic nematode worm</name>
    <dbReference type="NCBI Taxonomy" id="37862"/>
    <lineage>
        <taxon>Eukaryota</taxon>
        <taxon>Metazoa</taxon>
        <taxon>Ecdysozoa</taxon>
        <taxon>Nematoda</taxon>
        <taxon>Chromadorea</taxon>
        <taxon>Rhabditida</taxon>
        <taxon>Rhabditina</taxon>
        <taxon>Rhabditomorpha</taxon>
        <taxon>Strongyloidea</taxon>
        <taxon>Heterorhabditidae</taxon>
        <taxon>Heterorhabditis</taxon>
    </lineage>
</organism>
<accession>A0A1I7XLE6</accession>
<dbReference type="PANTHER" id="PTHR33748:SF5">
    <property type="entry name" value="GROUND-LIKE DOMAIN-CONTAINING PROTEIN"/>
    <property type="match status" value="1"/>
</dbReference>